<reference evidence="2" key="1">
    <citation type="submission" date="2021-03" db="EMBL/GenBank/DDBJ databases">
        <title>Agromyces archimandritus sp. nov., isolated from the cockroach Archimandrita tessellata.</title>
        <authorList>
            <person name="Guzman J."/>
            <person name="Ortuzar M."/>
            <person name="Poehlein A."/>
            <person name="Daniel R."/>
            <person name="Trujillo M."/>
            <person name="Vilcinskas A."/>
        </authorList>
    </citation>
    <scope>NUCLEOTIDE SEQUENCE</scope>
    <source>
        <strain evidence="2">G127AT</strain>
    </source>
</reference>
<accession>A0A975IRA1</accession>
<feature type="transmembrane region" description="Helical" evidence="1">
    <location>
        <begin position="195"/>
        <end position="216"/>
    </location>
</feature>
<feature type="transmembrane region" description="Helical" evidence="1">
    <location>
        <begin position="152"/>
        <end position="171"/>
    </location>
</feature>
<feature type="transmembrane region" description="Helical" evidence="1">
    <location>
        <begin position="37"/>
        <end position="62"/>
    </location>
</feature>
<keyword evidence="3" id="KW-1185">Reference proteome</keyword>
<proteinExistence type="predicted"/>
<dbReference type="AlphaFoldDB" id="A0A975IRA1"/>
<evidence type="ECO:0000313" key="2">
    <source>
        <dbReference type="EMBL" id="QTX05871.1"/>
    </source>
</evidence>
<name>A0A975IRA1_9MICO</name>
<keyword evidence="1" id="KW-0472">Membrane</keyword>
<dbReference type="EMBL" id="CP071696">
    <property type="protein sequence ID" value="QTX05871.1"/>
    <property type="molecule type" value="Genomic_DNA"/>
</dbReference>
<organism evidence="2 3">
    <name type="scientific">Agromyces archimandritae</name>
    <dbReference type="NCBI Taxonomy" id="2781962"/>
    <lineage>
        <taxon>Bacteria</taxon>
        <taxon>Bacillati</taxon>
        <taxon>Actinomycetota</taxon>
        <taxon>Actinomycetes</taxon>
        <taxon>Micrococcales</taxon>
        <taxon>Microbacteriaceae</taxon>
        <taxon>Agromyces</taxon>
    </lineage>
</organism>
<feature type="transmembrane region" description="Helical" evidence="1">
    <location>
        <begin position="228"/>
        <end position="248"/>
    </location>
</feature>
<sequence length="429" mass="44919">MPVPFRRRAVLWLVPPALVLLFVVNNASQTGTPLTGYWTWTVAHSVLLLIVPAAVAATGAALEGARLRTRAIENRTNLRNPLAVLWDAIWTNYTAALIVQAFAIGLVAADAWGGRSRMPWELLIAIAAMLLFHSSAGLLLGSLLRPMLGVPIALAFSYAWLGFTGTVPWFAPRHLAGLVLETCCFYDQQPDPRSVLAASVFAILASAGFVAGAARALHLIPGGWMPRIAAPALLTAAVVVGLAIAAGLTSTAATERTDAELRCTPGRTEVCLYPEQAAAGLGSDPTADIQQMVDHVMALGVTMPDRVVAGSVDGSVSTATAGELHLRYLPGMTVEQLAGSLASGFQGELALTCAAESVERTITRQEAADTARSWLALQFAMAIRDTGPGFEPQGPVATLVQASAAEQADWVGAALASMQACNAEPPTLP</sequence>
<gene>
    <name evidence="2" type="ORF">G127AT_06670</name>
</gene>
<feature type="transmembrane region" description="Helical" evidence="1">
    <location>
        <begin position="83"/>
        <end position="108"/>
    </location>
</feature>
<dbReference type="RefSeq" id="WP_210901257.1">
    <property type="nucleotide sequence ID" value="NZ_CP071696.1"/>
</dbReference>
<dbReference type="KEGG" id="aarc:G127AT_06670"/>
<feature type="transmembrane region" description="Helical" evidence="1">
    <location>
        <begin position="120"/>
        <end position="140"/>
    </location>
</feature>
<evidence type="ECO:0000256" key="1">
    <source>
        <dbReference type="SAM" id="Phobius"/>
    </source>
</evidence>
<keyword evidence="1" id="KW-1133">Transmembrane helix</keyword>
<evidence type="ECO:0000313" key="3">
    <source>
        <dbReference type="Proteomes" id="UP000671914"/>
    </source>
</evidence>
<keyword evidence="1" id="KW-0812">Transmembrane</keyword>
<dbReference type="Proteomes" id="UP000671914">
    <property type="component" value="Chromosome"/>
</dbReference>
<protein>
    <submittedName>
        <fullName evidence="2">Uncharacterized protein</fullName>
    </submittedName>
</protein>